<dbReference type="PATRIC" id="fig|1403316.3.peg.233"/>
<dbReference type="AlphaFoldDB" id="U5NFL2"/>
<gene>
    <name evidence="2" type="ORF">PRV_01310</name>
</gene>
<evidence type="ECO:0000256" key="1">
    <source>
        <dbReference type="SAM" id="Phobius"/>
    </source>
</evidence>
<feature type="transmembrane region" description="Helical" evidence="1">
    <location>
        <begin position="226"/>
        <end position="250"/>
    </location>
</feature>
<dbReference type="EMBL" id="CP006771">
    <property type="protein sequence ID" value="AGX89023.1"/>
    <property type="molecule type" value="Genomic_DNA"/>
</dbReference>
<feature type="transmembrane region" description="Helical" evidence="1">
    <location>
        <begin position="122"/>
        <end position="141"/>
    </location>
</feature>
<feature type="transmembrane region" description="Helical" evidence="1">
    <location>
        <begin position="82"/>
        <end position="102"/>
    </location>
</feature>
<dbReference type="HOGENOM" id="CLU_791843_0_0_14"/>
<keyword evidence="1" id="KW-1133">Transmembrane helix</keyword>
<feature type="transmembrane region" description="Helical" evidence="1">
    <location>
        <begin position="315"/>
        <end position="335"/>
    </location>
</feature>
<dbReference type="Proteomes" id="UP000017119">
    <property type="component" value="Chromosome"/>
</dbReference>
<dbReference type="KEGG" id="mpv:PRV_01310"/>
<feature type="transmembrane region" description="Helical" evidence="1">
    <location>
        <begin position="262"/>
        <end position="282"/>
    </location>
</feature>
<keyword evidence="1" id="KW-0472">Membrane</keyword>
<keyword evidence="3" id="KW-1185">Reference proteome</keyword>
<name>U5NFL2_9MOLU</name>
<proteinExistence type="predicted"/>
<keyword evidence="1" id="KW-0812">Transmembrane</keyword>
<feature type="transmembrane region" description="Helical" evidence="1">
    <location>
        <begin position="177"/>
        <end position="206"/>
    </location>
</feature>
<accession>U5NFL2</accession>
<reference evidence="2 3" key="1">
    <citation type="journal article" date="2013" name="Genome Announc.">
        <title>Genome Sequence of Mycoplasma parvum (Formerly Eperythrozoon parvum), a Diminutive Hemoplasma of the Pig.</title>
        <authorList>
            <person name="do Nascimento N.C."/>
            <person name="Dos Santos A.P."/>
            <person name="Chu Y."/>
            <person name="Guimaraes A.M."/>
            <person name="Pagliaro A."/>
            <person name="Messick J.B."/>
        </authorList>
    </citation>
    <scope>NUCLEOTIDE SEQUENCE [LARGE SCALE GENOMIC DNA]</scope>
    <source>
        <strain evidence="2 3">Indiana</strain>
    </source>
</reference>
<evidence type="ECO:0000313" key="3">
    <source>
        <dbReference type="Proteomes" id="UP000017119"/>
    </source>
</evidence>
<organism evidence="2 3">
    <name type="scientific">Mycoplasma parvum str. Indiana</name>
    <dbReference type="NCBI Taxonomy" id="1403316"/>
    <lineage>
        <taxon>Bacteria</taxon>
        <taxon>Bacillati</taxon>
        <taxon>Mycoplasmatota</taxon>
        <taxon>Mollicutes</taxon>
        <taxon>Mycoplasmataceae</taxon>
        <taxon>Mycoplasma</taxon>
    </lineage>
</organism>
<protein>
    <recommendedName>
        <fullName evidence="4">Phosphatidate cytidylyltransferase</fullName>
    </recommendedName>
</protein>
<evidence type="ECO:0000313" key="2">
    <source>
        <dbReference type="EMBL" id="AGX89023.1"/>
    </source>
</evidence>
<feature type="transmembrane region" description="Helical" evidence="1">
    <location>
        <begin position="43"/>
        <end position="61"/>
    </location>
</feature>
<dbReference type="STRING" id="1403316.PRV_01310"/>
<evidence type="ECO:0008006" key="4">
    <source>
        <dbReference type="Google" id="ProtNLM"/>
    </source>
</evidence>
<sequence>MSLANISSLAMAKTNNDQDQFFKIGELLKNFAENTWQTLSVEWTGRILIIVPSIFFIYKSVGEIFTTIVNPANFHKSKKYQLIFTTMAIGPLFFTFLNKLFINSAESNDTAKNQFKIESSTHYLAFQLYFLIGNIVASKFFHKFLVPTFDFISTPSKIDEKVFSKLLRWHYLGWSSFFLLSFFLPIWVLVITILVVFSNSTLAFLFGRQFGKNQFSKFSIFKSVEGFGWSTLISTVVFSFSSVSIFRSEFFGTGMFGCHCRFGFWIYMLVGIIFISLVSHIGENTFGVSKRLLGYKNFGRLFGTKIGGFWDRFDGISVTLFFVGIAAWASHAVAFRDIGIKFV</sequence>